<feature type="region of interest" description="Disordered" evidence="1">
    <location>
        <begin position="1"/>
        <end position="25"/>
    </location>
</feature>
<gene>
    <name evidence="2" type="ORF">SDC9_162018</name>
</gene>
<feature type="compositionally biased region" description="Basic and acidic residues" evidence="1">
    <location>
        <begin position="1"/>
        <end position="12"/>
    </location>
</feature>
<protein>
    <submittedName>
        <fullName evidence="2">Uncharacterized protein</fullName>
    </submittedName>
</protein>
<organism evidence="2">
    <name type="scientific">bioreactor metagenome</name>
    <dbReference type="NCBI Taxonomy" id="1076179"/>
    <lineage>
        <taxon>unclassified sequences</taxon>
        <taxon>metagenomes</taxon>
        <taxon>ecological metagenomes</taxon>
    </lineage>
</organism>
<sequence length="69" mass="7868">MDNKDDIDKNSPQEEGDQMPALVKKEGTTYKGLSLSEKKLKEITISPKIKNGKVQLDKNDSAHRYIYED</sequence>
<name>A0A645FJZ2_9ZZZZ</name>
<accession>A0A645FJZ2</accession>
<dbReference type="EMBL" id="VSSQ01061333">
    <property type="protein sequence ID" value="MPN14691.1"/>
    <property type="molecule type" value="Genomic_DNA"/>
</dbReference>
<evidence type="ECO:0000313" key="2">
    <source>
        <dbReference type="EMBL" id="MPN14691.1"/>
    </source>
</evidence>
<dbReference type="AlphaFoldDB" id="A0A645FJZ2"/>
<comment type="caution">
    <text evidence="2">The sequence shown here is derived from an EMBL/GenBank/DDBJ whole genome shotgun (WGS) entry which is preliminary data.</text>
</comment>
<proteinExistence type="predicted"/>
<reference evidence="2" key="1">
    <citation type="submission" date="2019-08" db="EMBL/GenBank/DDBJ databases">
        <authorList>
            <person name="Kucharzyk K."/>
            <person name="Murdoch R.W."/>
            <person name="Higgins S."/>
            <person name="Loffler F."/>
        </authorList>
    </citation>
    <scope>NUCLEOTIDE SEQUENCE</scope>
</reference>
<evidence type="ECO:0000256" key="1">
    <source>
        <dbReference type="SAM" id="MobiDB-lite"/>
    </source>
</evidence>